<accession>A0A059DHT1</accession>
<keyword evidence="4" id="KW-0052">Apoplast</keyword>
<dbReference type="PANTHER" id="PTHR21495">
    <property type="entry name" value="NUCLEOPORIN-RELATED"/>
    <property type="match status" value="1"/>
</dbReference>
<evidence type="ECO:0000256" key="4">
    <source>
        <dbReference type="RuleBase" id="RU363099"/>
    </source>
</evidence>
<dbReference type="AlphaFoldDB" id="A0A059DHT1"/>
<dbReference type="GO" id="GO:0009699">
    <property type="term" value="P:phenylpropanoid biosynthetic process"/>
    <property type="evidence" value="ECO:0007669"/>
    <property type="project" value="UniProtKB-ARBA"/>
</dbReference>
<dbReference type="EMBL" id="KK198753">
    <property type="protein sequence ID" value="KCW90338.1"/>
    <property type="molecule type" value="Genomic_DNA"/>
</dbReference>
<dbReference type="Pfam" id="PF03018">
    <property type="entry name" value="Dirigent"/>
    <property type="match status" value="1"/>
</dbReference>
<dbReference type="OMA" id="CIATTIH"/>
<sequence>LGSETLTHLRLSLHEVFDESNATILYAAHGNATNLVFGTVSLLDNALRPEAGSKVISRAQALAAITSQIKTALTKAMNFVFTDGKLNRSVLTKLGRNDLGLKVREMPIVGRTGAFRFAWGYVRTSTVFISQTNKTAVAAYNLHVLHY</sequence>
<proteinExistence type="inferred from homology"/>
<feature type="non-terminal residue" evidence="5">
    <location>
        <position position="1"/>
    </location>
</feature>
<comment type="function">
    <text evidence="4">Dirigent proteins impart stereoselectivity on the phenoxy radical-coupling reaction, yielding optically active lignans from two molecules of coniferyl alcohol in the biosynthesis of lignans, flavonolignans, and alkaloids and thus plays a central role in plant secondary metabolism.</text>
</comment>
<evidence type="ECO:0000256" key="2">
    <source>
        <dbReference type="ARBA" id="ARBA00011738"/>
    </source>
</evidence>
<dbReference type="Gramene" id="KCW90338">
    <property type="protein sequence ID" value="KCW90338"/>
    <property type="gene ID" value="EUGRSUZ_A02484"/>
</dbReference>
<dbReference type="InParanoid" id="A0A059DHT1"/>
<comment type="subunit">
    <text evidence="2 4">Homodimer.</text>
</comment>
<reference evidence="5" key="1">
    <citation type="submission" date="2013-07" db="EMBL/GenBank/DDBJ databases">
        <title>The genome of Eucalyptus grandis.</title>
        <authorList>
            <person name="Schmutz J."/>
            <person name="Hayes R."/>
            <person name="Myburg A."/>
            <person name="Tuskan G."/>
            <person name="Grattapaglia D."/>
            <person name="Rokhsar D.S."/>
        </authorList>
    </citation>
    <scope>NUCLEOTIDE SEQUENCE</scope>
    <source>
        <tissue evidence="5">Leaf extractions</tissue>
    </source>
</reference>
<name>A0A059DHT1_EUCGR</name>
<gene>
    <name evidence="5" type="ORF">EUGRSUZ_A02484</name>
</gene>
<dbReference type="STRING" id="71139.A0A059DHT1"/>
<dbReference type="GO" id="GO:0048046">
    <property type="term" value="C:apoplast"/>
    <property type="evidence" value="ECO:0007669"/>
    <property type="project" value="UniProtKB-SubCell"/>
</dbReference>
<keyword evidence="3 4" id="KW-0964">Secreted</keyword>
<dbReference type="InterPro" id="IPR004265">
    <property type="entry name" value="Dirigent"/>
</dbReference>
<protein>
    <recommendedName>
        <fullName evidence="4">Dirigent protein</fullName>
    </recommendedName>
</protein>
<organism evidence="5">
    <name type="scientific">Eucalyptus grandis</name>
    <name type="common">Flooded gum</name>
    <dbReference type="NCBI Taxonomy" id="71139"/>
    <lineage>
        <taxon>Eukaryota</taxon>
        <taxon>Viridiplantae</taxon>
        <taxon>Streptophyta</taxon>
        <taxon>Embryophyta</taxon>
        <taxon>Tracheophyta</taxon>
        <taxon>Spermatophyta</taxon>
        <taxon>Magnoliopsida</taxon>
        <taxon>eudicotyledons</taxon>
        <taxon>Gunneridae</taxon>
        <taxon>Pentapetalae</taxon>
        <taxon>rosids</taxon>
        <taxon>malvids</taxon>
        <taxon>Myrtales</taxon>
        <taxon>Myrtaceae</taxon>
        <taxon>Myrtoideae</taxon>
        <taxon>Eucalypteae</taxon>
        <taxon>Eucalyptus</taxon>
    </lineage>
</organism>
<dbReference type="InterPro" id="IPR044859">
    <property type="entry name" value="Allene_oxi_cyc_Dirigent"/>
</dbReference>
<comment type="subcellular location">
    <subcellularLocation>
        <location evidence="4">Secreted</location>
        <location evidence="4">Extracellular space</location>
        <location evidence="4">Apoplast</location>
    </subcellularLocation>
</comment>
<dbReference type="Gene3D" id="2.40.480.10">
    <property type="entry name" value="Allene oxide cyclase-like"/>
    <property type="match status" value="1"/>
</dbReference>
<evidence type="ECO:0000313" key="5">
    <source>
        <dbReference type="EMBL" id="KCW90338.1"/>
    </source>
</evidence>
<evidence type="ECO:0000256" key="3">
    <source>
        <dbReference type="ARBA" id="ARBA00022525"/>
    </source>
</evidence>
<comment type="similarity">
    <text evidence="1 4">Belongs to the plant dirigent protein family.</text>
</comment>
<evidence type="ECO:0000256" key="1">
    <source>
        <dbReference type="ARBA" id="ARBA00010746"/>
    </source>
</evidence>